<evidence type="ECO:0000256" key="1">
    <source>
        <dbReference type="SAM" id="MobiDB-lite"/>
    </source>
</evidence>
<evidence type="ECO:0000313" key="2">
    <source>
        <dbReference type="EMBL" id="KAG2193498.1"/>
    </source>
</evidence>
<dbReference type="OrthoDB" id="2282815at2759"/>
<feature type="compositionally biased region" description="Basic and acidic residues" evidence="1">
    <location>
        <begin position="310"/>
        <end position="330"/>
    </location>
</feature>
<comment type="caution">
    <text evidence="2">The sequence shown here is derived from an EMBL/GenBank/DDBJ whole genome shotgun (WGS) entry which is preliminary data.</text>
</comment>
<proteinExistence type="predicted"/>
<keyword evidence="3" id="KW-1185">Reference proteome</keyword>
<organism evidence="2 3">
    <name type="scientific">Mucor saturninus</name>
    <dbReference type="NCBI Taxonomy" id="64648"/>
    <lineage>
        <taxon>Eukaryota</taxon>
        <taxon>Fungi</taxon>
        <taxon>Fungi incertae sedis</taxon>
        <taxon>Mucoromycota</taxon>
        <taxon>Mucoromycotina</taxon>
        <taxon>Mucoromycetes</taxon>
        <taxon>Mucorales</taxon>
        <taxon>Mucorineae</taxon>
        <taxon>Mucoraceae</taxon>
        <taxon>Mucor</taxon>
    </lineage>
</organism>
<dbReference type="Proteomes" id="UP000603453">
    <property type="component" value="Unassembled WGS sequence"/>
</dbReference>
<name>A0A8H7QKZ3_9FUNG</name>
<protein>
    <submittedName>
        <fullName evidence="2">Uncharacterized protein</fullName>
    </submittedName>
</protein>
<dbReference type="EMBL" id="JAEPRD010000231">
    <property type="protein sequence ID" value="KAG2193498.1"/>
    <property type="molecule type" value="Genomic_DNA"/>
</dbReference>
<evidence type="ECO:0000313" key="3">
    <source>
        <dbReference type="Proteomes" id="UP000603453"/>
    </source>
</evidence>
<gene>
    <name evidence="2" type="ORF">INT47_005023</name>
</gene>
<sequence length="1153" mass="132988">MSTPIRSYKFFSPSSILYDTTSGAILYRGEEANIQWESNENQENNTYVRNVFLELYEIYMNAQGKNYESCLHYKAVAQGAEKILLEETEYWGKDLNISKSHFIYVFTLPANWDYDAREKLIRPLFIQAGLIETDDHGRLIFFTRLEANFQLLHDYGKVGTENGRQYILCTVEYKDEIRVTLELVAARYPSFTSVESKYVPQLLKSTSFTVPFTIKERKERIRAYLHKKFNTALPAELYYEDDDFISNKHSYDSENNDSNDVFTGDCSVDFYHNDYFDDFKNVDHKDHNNGDNPDNSSLEHDNNSVEPDNDSVKPDNDSVKPDNDSVKPDNDSVEPDSNSIEFDNNSLYPGNNNHDNIDSNDLINDTDFDDDSDNLRHHKFNDCDFVECHNVEEDYDVNEYNLEQSNIDFIESVTIKDIYEDFPEISETTFTDQMNSMFQHSDKANITAILIHTIDRTPMWDWIFLTKHIDKWFQEYGEQQRRCELMTFIKNDIECVNLKLDAFDRMKGCSNLVINPIKESNKNRDPAITTANSKDIWSEESLGPVYFINLDILQTEVKVNFTYVGENNNTKKPAKNIQCNIKSLDSFIACSKLGQRPSLRMTNRTKLFVECIFGGYLRRYTDIDQRKDIKDLFMCPGSKKLEELLSEAENRCFFMKEDGLSATVEDFMPVLHSEENLDKQYGTGWRDKNIGFAVSIDKNILDRFFYSEENLNELFFASGFLQKNNNHRKAKVSTYAEEILPAIQEKLKSLKFEMKSYFVIAQTHPTYIQLTLHQVVKSSSNGEDAATIIIEDKVIQIEDVYDAMCKQIWKTLVPCGHINYCAIHKNNVNTSQDLGSAETYKSICQAIKQFVLEIFQPNNVFLEMDAKKEMDISNTCSCSMSLSLRNIIDVGLRPIIQKITTITAAALTNTELFRFYEVSYLFILGNPFSLSPNSIIYKMYSVLIQEAIDNSIESKEKDTQGFVLLESFDQLLIPVTHNKPYMFHNFISGKLAQVAGETYGIRLNEFRYQFYPPFYRIKRDGYQETKLAFESSYLVVLQKGQEIPITGLDIRLGLDSTFTEGLSVEIIGVQYPSKVVANEPIILPEDSVGIMSTLHVEKREEASARQIIVQFKHINYKSSLQISLRETGGEVGCSTEYPIQKLSIEEPLTLAYI</sequence>
<dbReference type="AlphaFoldDB" id="A0A8H7QKZ3"/>
<accession>A0A8H7QKZ3</accession>
<reference evidence="2" key="1">
    <citation type="submission" date="2020-12" db="EMBL/GenBank/DDBJ databases">
        <title>Metabolic potential, ecology and presence of endohyphal bacteria is reflected in genomic diversity of Mucoromycotina.</title>
        <authorList>
            <person name="Muszewska A."/>
            <person name="Okrasinska A."/>
            <person name="Steczkiewicz K."/>
            <person name="Drgas O."/>
            <person name="Orlowska M."/>
            <person name="Perlinska-Lenart U."/>
            <person name="Aleksandrzak-Piekarczyk T."/>
            <person name="Szatraj K."/>
            <person name="Zielenkiewicz U."/>
            <person name="Pilsyk S."/>
            <person name="Malc E."/>
            <person name="Mieczkowski P."/>
            <person name="Kruszewska J.S."/>
            <person name="Biernat P."/>
            <person name="Pawlowska J."/>
        </authorList>
    </citation>
    <scope>NUCLEOTIDE SEQUENCE</scope>
    <source>
        <strain evidence="2">WA0000017839</strain>
    </source>
</reference>
<feature type="compositionally biased region" description="Polar residues" evidence="1">
    <location>
        <begin position="335"/>
        <end position="354"/>
    </location>
</feature>
<feature type="region of interest" description="Disordered" evidence="1">
    <location>
        <begin position="283"/>
        <end position="359"/>
    </location>
</feature>